<feature type="domain" description="HTH lysR-type" evidence="5">
    <location>
        <begin position="10"/>
        <end position="65"/>
    </location>
</feature>
<evidence type="ECO:0000256" key="1">
    <source>
        <dbReference type="ARBA" id="ARBA00009437"/>
    </source>
</evidence>
<dbReference type="PROSITE" id="PS50931">
    <property type="entry name" value="HTH_LYSR"/>
    <property type="match status" value="1"/>
</dbReference>
<evidence type="ECO:0000313" key="7">
    <source>
        <dbReference type="EMBL" id="SOE52296.1"/>
    </source>
</evidence>
<gene>
    <name evidence="6" type="ORF">ODI_03108</name>
    <name evidence="7" type="ORF">ODI_R4061</name>
</gene>
<comment type="similarity">
    <text evidence="1">Belongs to the LysR transcriptional regulatory family.</text>
</comment>
<proteinExistence type="inferred from homology"/>
<dbReference type="SUPFAM" id="SSF46785">
    <property type="entry name" value="Winged helix' DNA-binding domain"/>
    <property type="match status" value="1"/>
</dbReference>
<dbReference type="STRING" id="1851544.ODI_03108"/>
<dbReference type="InterPro" id="IPR000847">
    <property type="entry name" value="LysR_HTH_N"/>
</dbReference>
<keyword evidence="3" id="KW-0238">DNA-binding</keyword>
<dbReference type="RefSeq" id="WP_067750734.1">
    <property type="nucleotide sequence ID" value="NZ_LT907988.1"/>
</dbReference>
<dbReference type="Pfam" id="PF03466">
    <property type="entry name" value="LysR_substrate"/>
    <property type="match status" value="1"/>
</dbReference>
<dbReference type="AlphaFoldDB" id="A0A1C3JYZ8"/>
<dbReference type="SUPFAM" id="SSF53850">
    <property type="entry name" value="Periplasmic binding protein-like II"/>
    <property type="match status" value="1"/>
</dbReference>
<reference evidence="6 8" key="1">
    <citation type="submission" date="2016-06" db="EMBL/GenBank/DDBJ databases">
        <authorList>
            <person name="Kjaerup R.B."/>
            <person name="Dalgaard T.S."/>
            <person name="Juul-Madsen H.R."/>
        </authorList>
    </citation>
    <scope>NUCLEOTIDE SEQUENCE [LARGE SCALE GENOMIC DNA]</scope>
    <source>
        <strain evidence="6">Orrdi1</strain>
    </source>
</reference>
<dbReference type="CDD" id="cd08432">
    <property type="entry name" value="PBP2_GcdR_TrpI_HvrB_AmpR_like"/>
    <property type="match status" value="1"/>
</dbReference>
<dbReference type="InterPro" id="IPR036388">
    <property type="entry name" value="WH-like_DNA-bd_sf"/>
</dbReference>
<dbReference type="Pfam" id="PF00126">
    <property type="entry name" value="HTH_1"/>
    <property type="match status" value="1"/>
</dbReference>
<protein>
    <submittedName>
        <fullName evidence="6">Glycine cleavage system transcriptional activator GcvA</fullName>
    </submittedName>
</protein>
<dbReference type="GO" id="GO:0003700">
    <property type="term" value="F:DNA-binding transcription factor activity"/>
    <property type="evidence" value="ECO:0007669"/>
    <property type="project" value="InterPro"/>
</dbReference>
<keyword evidence="8" id="KW-1185">Reference proteome</keyword>
<sequence length="322" mass="36540">MKITLSASLLTWLRAFDAAARHTSFTLAAAELHVSQGAISQQVKCLEEWLGLTLFHRAQRKLSLSEDGRRLKTAVRESLEILENTLGRMRVDPRQEAFQLSCSPSFAARWLTPRLSALLREYPQLPLRVYGEFHELDRIRMEQDGVQAAIRFDPGEYSDLRAVEFLDEWLVPVATPAFLDAHPGLADLPVPPPEMMLHDASPWQHAAECEEWNNWLQAQGLPIPTQHPGQRFNMSQLALSAAFSGQGIAMGRLSLVLEDLMAGRLVPLRRQAVKSRAAYHYVAGRANDERVALVEGWLLREGRRFRRERDVWCQRNGLGFAR</sequence>
<name>A0A1C3JYZ8_9BURK</name>
<dbReference type="KEGG" id="odi:ODI_R4061"/>
<dbReference type="PANTHER" id="PTHR30537">
    <property type="entry name" value="HTH-TYPE TRANSCRIPTIONAL REGULATOR"/>
    <property type="match status" value="1"/>
</dbReference>
<dbReference type="PANTHER" id="PTHR30537:SF5">
    <property type="entry name" value="HTH-TYPE TRANSCRIPTIONAL ACTIVATOR TTDR-RELATED"/>
    <property type="match status" value="1"/>
</dbReference>
<dbReference type="InterPro" id="IPR036390">
    <property type="entry name" value="WH_DNA-bd_sf"/>
</dbReference>
<dbReference type="OrthoDB" id="8591238at2"/>
<dbReference type="GO" id="GO:0003677">
    <property type="term" value="F:DNA binding"/>
    <property type="evidence" value="ECO:0007669"/>
    <property type="project" value="UniProtKB-KW"/>
</dbReference>
<evidence type="ECO:0000313" key="8">
    <source>
        <dbReference type="Proteomes" id="UP000078558"/>
    </source>
</evidence>
<evidence type="ECO:0000313" key="6">
    <source>
        <dbReference type="EMBL" id="SBT24482.1"/>
    </source>
</evidence>
<keyword evidence="2" id="KW-0805">Transcription regulation</keyword>
<dbReference type="InterPro" id="IPR005119">
    <property type="entry name" value="LysR_subst-bd"/>
</dbReference>
<accession>A0A1C3JYZ8</accession>
<dbReference type="PRINTS" id="PR00039">
    <property type="entry name" value="HTHLYSR"/>
</dbReference>
<evidence type="ECO:0000256" key="2">
    <source>
        <dbReference type="ARBA" id="ARBA00023015"/>
    </source>
</evidence>
<reference evidence="7 8" key="2">
    <citation type="submission" date="2017-08" db="EMBL/GenBank/DDBJ databases">
        <authorList>
            <person name="de Groot N.N."/>
        </authorList>
    </citation>
    <scope>NUCLEOTIDE SEQUENCE [LARGE SCALE GENOMIC DNA]</scope>
    <source>
        <strain evidence="7">Orrdi1</strain>
    </source>
</reference>
<dbReference type="EMBL" id="LT907988">
    <property type="protein sequence ID" value="SOE52296.1"/>
    <property type="molecule type" value="Genomic_DNA"/>
</dbReference>
<organism evidence="6 8">
    <name type="scientific">Orrella dioscoreae</name>
    <dbReference type="NCBI Taxonomy" id="1851544"/>
    <lineage>
        <taxon>Bacteria</taxon>
        <taxon>Pseudomonadati</taxon>
        <taxon>Pseudomonadota</taxon>
        <taxon>Betaproteobacteria</taxon>
        <taxon>Burkholderiales</taxon>
        <taxon>Alcaligenaceae</taxon>
        <taxon>Orrella</taxon>
    </lineage>
</organism>
<evidence type="ECO:0000256" key="4">
    <source>
        <dbReference type="ARBA" id="ARBA00023163"/>
    </source>
</evidence>
<dbReference type="Gene3D" id="1.10.10.10">
    <property type="entry name" value="Winged helix-like DNA-binding domain superfamily/Winged helix DNA-binding domain"/>
    <property type="match status" value="1"/>
</dbReference>
<evidence type="ECO:0000256" key="3">
    <source>
        <dbReference type="ARBA" id="ARBA00023125"/>
    </source>
</evidence>
<dbReference type="Proteomes" id="UP000078558">
    <property type="component" value="Chromosome I"/>
</dbReference>
<dbReference type="FunFam" id="1.10.10.10:FF:000001">
    <property type="entry name" value="LysR family transcriptional regulator"/>
    <property type="match status" value="1"/>
</dbReference>
<evidence type="ECO:0000259" key="5">
    <source>
        <dbReference type="PROSITE" id="PS50931"/>
    </source>
</evidence>
<dbReference type="InterPro" id="IPR058163">
    <property type="entry name" value="LysR-type_TF_proteobact-type"/>
</dbReference>
<dbReference type="EMBL" id="FLRC01000009">
    <property type="protein sequence ID" value="SBT24482.1"/>
    <property type="molecule type" value="Genomic_DNA"/>
</dbReference>
<dbReference type="Gene3D" id="3.40.190.10">
    <property type="entry name" value="Periplasmic binding protein-like II"/>
    <property type="match status" value="2"/>
</dbReference>
<keyword evidence="4" id="KW-0804">Transcription</keyword>